<dbReference type="Proteomes" id="UP000306409">
    <property type="component" value="Chromosome"/>
</dbReference>
<dbReference type="OrthoDB" id="2108291at2"/>
<gene>
    <name evidence="1" type="ORF">EHE19_001560</name>
</gene>
<accession>A0A4U7J7L9</accession>
<evidence type="ECO:0000313" key="2">
    <source>
        <dbReference type="Proteomes" id="UP000306409"/>
    </source>
</evidence>
<dbReference type="AlphaFoldDB" id="A0A4U7J7L9"/>
<protein>
    <recommendedName>
        <fullName evidence="3">Rho termination factor N-terminal domain-containing protein</fullName>
    </recommendedName>
</protein>
<evidence type="ECO:0000313" key="1">
    <source>
        <dbReference type="EMBL" id="QNU67258.1"/>
    </source>
</evidence>
<evidence type="ECO:0008006" key="3">
    <source>
        <dbReference type="Google" id="ProtNLM"/>
    </source>
</evidence>
<dbReference type="EMBL" id="CP061336">
    <property type="protein sequence ID" value="QNU67258.1"/>
    <property type="molecule type" value="Genomic_DNA"/>
</dbReference>
<reference evidence="1 2" key="1">
    <citation type="submission" date="2020-09" db="EMBL/GenBank/DDBJ databases">
        <title>Characterization and genome sequencing of Ruminiclostridium sp. nov. MA18.</title>
        <authorList>
            <person name="Rettenmaier R."/>
            <person name="Kowollik M.-L."/>
            <person name="Liebl W."/>
            <person name="Zverlov V."/>
        </authorList>
    </citation>
    <scope>NUCLEOTIDE SEQUENCE [LARGE SCALE GENOMIC DNA]</scope>
    <source>
        <strain evidence="1 2">MA18</strain>
    </source>
</reference>
<proteinExistence type="predicted"/>
<sequence>MIKLLNPINLKGDILEAGAVLNLGDLEEKIIQNGNAEKYIPESNAENSLNDLSELTKAQLIEYAESKGIEGITDKLSKNEIISRIEEHE</sequence>
<name>A0A4U7J7L9_9FIRM</name>
<dbReference type="RefSeq" id="WP_137699034.1">
    <property type="nucleotide sequence ID" value="NZ_CP061336.1"/>
</dbReference>
<organism evidence="1 2">
    <name type="scientific">Ruminiclostridium herbifermentans</name>
    <dbReference type="NCBI Taxonomy" id="2488810"/>
    <lineage>
        <taxon>Bacteria</taxon>
        <taxon>Bacillati</taxon>
        <taxon>Bacillota</taxon>
        <taxon>Clostridia</taxon>
        <taxon>Eubacteriales</taxon>
        <taxon>Oscillospiraceae</taxon>
        <taxon>Ruminiclostridium</taxon>
    </lineage>
</organism>
<keyword evidence="2" id="KW-1185">Reference proteome</keyword>
<dbReference type="KEGG" id="rher:EHE19_001560"/>